<evidence type="ECO:0000256" key="1">
    <source>
        <dbReference type="ARBA" id="ARBA00022723"/>
    </source>
</evidence>
<evidence type="ECO:0000256" key="3">
    <source>
        <dbReference type="ARBA" id="ARBA00022833"/>
    </source>
</evidence>
<dbReference type="PANTHER" id="PTHR45658">
    <property type="entry name" value="GATA TRANSCRIPTION FACTOR"/>
    <property type="match status" value="1"/>
</dbReference>
<feature type="compositionally biased region" description="Low complexity" evidence="4">
    <location>
        <begin position="10"/>
        <end position="24"/>
    </location>
</feature>
<dbReference type="InterPro" id="IPR013088">
    <property type="entry name" value="Znf_NHR/GATA"/>
</dbReference>
<keyword evidence="1" id="KW-0479">Metal-binding</keyword>
<feature type="region of interest" description="Disordered" evidence="4">
    <location>
        <begin position="602"/>
        <end position="621"/>
    </location>
</feature>
<dbReference type="GO" id="GO:0008270">
    <property type="term" value="F:zinc ion binding"/>
    <property type="evidence" value="ECO:0007669"/>
    <property type="project" value="UniProtKB-KW"/>
</dbReference>
<dbReference type="AlphaFoldDB" id="A0A0L0H7V4"/>
<dbReference type="GO" id="GO:0006355">
    <property type="term" value="P:regulation of DNA-templated transcription"/>
    <property type="evidence" value="ECO:0007669"/>
    <property type="project" value="InterPro"/>
</dbReference>
<dbReference type="VEuPathDB" id="FungiDB:SPPG_07980"/>
<gene>
    <name evidence="5" type="ORF">SPPG_07980</name>
</gene>
<feature type="region of interest" description="Disordered" evidence="4">
    <location>
        <begin position="380"/>
        <end position="405"/>
    </location>
</feature>
<evidence type="ECO:0000256" key="4">
    <source>
        <dbReference type="SAM" id="MobiDB-lite"/>
    </source>
</evidence>
<keyword evidence="2" id="KW-0863">Zinc-finger</keyword>
<feature type="region of interest" description="Disordered" evidence="4">
    <location>
        <begin position="31"/>
        <end position="50"/>
    </location>
</feature>
<feature type="region of interest" description="Disordered" evidence="4">
    <location>
        <begin position="294"/>
        <end position="365"/>
    </location>
</feature>
<feature type="compositionally biased region" description="Pro residues" evidence="4">
    <location>
        <begin position="383"/>
        <end position="397"/>
    </location>
</feature>
<dbReference type="InParanoid" id="A0A0L0H7V4"/>
<sequence>MTAVELLLGSTSSSLSSSSYPRSPATYPSPPIDFSSYQSGGRPATIKPTSMTGIPIPSRAGFADHTMHKMEPTAGLAASTQYPSGIPSQDTLGVDLSSSLDEILACFKAGLLSRDGYVAERSTILATFVAKACIPGTDRMALLKSLKEAWDARMLSHEEFDIYSAKVFSELTASPAVGWYGTPDTGSVAGSFQEMSMAEPNQKNSSMYYSMPRSTAERHTNYGRPNTAAGSVQGPMNGRSITTASHIPHSYTSHHHQHPMQQHHYASSLDSNAHILSQSAPPVHFTALRNKHETHHAGSNYSQSYARQSQQHNHSQHTQHQQPHPEPQRPQYQTHMRQESSSHPATTQQPPLPTTKTKKDWRSKNTVDPEVLKTQIEQMLNAPPDPPPQADRVPPPQNHRGFGASARQYNMDGSAYVSEFRRTWRCRWCLCSGQYTPALRKGPLGAKTLCNACGMWYNRHGYLPKDRYREHANDDMHLVSSPSNEHLASQHRSLGASVPVSSSLGGYMEERATVVKEEETHPWVYNESVTTASRMDTKREPSQFHLNTTADIPREEVSHQEFLPASLPTNSTFMMRHTSHPSQDQSSHQRFRSEQQKPYNFRPFHQTFTPSPPSSGSPQTQLSSIEFDMDLDIDQNALGTTSSIPTGFFYQEWDNRMEDKGHGLIDVFAVR</sequence>
<dbReference type="Gene3D" id="3.30.50.10">
    <property type="entry name" value="Erythroid Transcription Factor GATA-1, subunit A"/>
    <property type="match status" value="1"/>
</dbReference>
<accession>A0A0L0H7V4</accession>
<evidence type="ECO:0000256" key="2">
    <source>
        <dbReference type="ARBA" id="ARBA00022771"/>
    </source>
</evidence>
<name>A0A0L0H7V4_SPIPD</name>
<dbReference type="InterPro" id="IPR051140">
    <property type="entry name" value="GATA_TF"/>
</dbReference>
<keyword evidence="6" id="KW-1185">Reference proteome</keyword>
<evidence type="ECO:0000313" key="5">
    <source>
        <dbReference type="EMBL" id="KNC96773.1"/>
    </source>
</evidence>
<proteinExistence type="predicted"/>
<feature type="compositionally biased region" description="Low complexity" evidence="4">
    <location>
        <begin position="308"/>
        <end position="322"/>
    </location>
</feature>
<evidence type="ECO:0000313" key="6">
    <source>
        <dbReference type="Proteomes" id="UP000053201"/>
    </source>
</evidence>
<dbReference type="RefSeq" id="XP_016604813.1">
    <property type="nucleotide sequence ID" value="XM_016756132.1"/>
</dbReference>
<dbReference type="STRING" id="645134.A0A0L0H7V4"/>
<dbReference type="Proteomes" id="UP000053201">
    <property type="component" value="Unassembled WGS sequence"/>
</dbReference>
<feature type="region of interest" description="Disordered" evidence="4">
    <location>
        <begin position="249"/>
        <end position="268"/>
    </location>
</feature>
<dbReference type="GeneID" id="27691163"/>
<evidence type="ECO:0008006" key="7">
    <source>
        <dbReference type="Google" id="ProtNLM"/>
    </source>
</evidence>
<dbReference type="EMBL" id="KQ257467">
    <property type="protein sequence ID" value="KNC96773.1"/>
    <property type="molecule type" value="Genomic_DNA"/>
</dbReference>
<dbReference type="SUPFAM" id="SSF57716">
    <property type="entry name" value="Glucocorticoid receptor-like (DNA-binding domain)"/>
    <property type="match status" value="1"/>
</dbReference>
<feature type="region of interest" description="Disordered" evidence="4">
    <location>
        <begin position="574"/>
        <end position="594"/>
    </location>
</feature>
<feature type="compositionally biased region" description="Polar residues" evidence="4">
    <location>
        <begin position="297"/>
        <end position="307"/>
    </location>
</feature>
<feature type="region of interest" description="Disordered" evidence="4">
    <location>
        <begin position="213"/>
        <end position="244"/>
    </location>
</feature>
<organism evidence="5 6">
    <name type="scientific">Spizellomyces punctatus (strain DAOM BR117)</name>
    <dbReference type="NCBI Taxonomy" id="645134"/>
    <lineage>
        <taxon>Eukaryota</taxon>
        <taxon>Fungi</taxon>
        <taxon>Fungi incertae sedis</taxon>
        <taxon>Chytridiomycota</taxon>
        <taxon>Chytridiomycota incertae sedis</taxon>
        <taxon>Chytridiomycetes</taxon>
        <taxon>Spizellomycetales</taxon>
        <taxon>Spizellomycetaceae</taxon>
        <taxon>Spizellomyces</taxon>
    </lineage>
</organism>
<feature type="region of interest" description="Disordered" evidence="4">
    <location>
        <begin position="1"/>
        <end position="24"/>
    </location>
</feature>
<reference evidence="5 6" key="1">
    <citation type="submission" date="2009-08" db="EMBL/GenBank/DDBJ databases">
        <title>The Genome Sequence of Spizellomyces punctatus strain DAOM BR117.</title>
        <authorList>
            <consortium name="The Broad Institute Genome Sequencing Platform"/>
            <person name="Russ C."/>
            <person name="Cuomo C."/>
            <person name="Shea T."/>
            <person name="Young S.K."/>
            <person name="Zeng Q."/>
            <person name="Koehrsen M."/>
            <person name="Haas B."/>
            <person name="Borodovsky M."/>
            <person name="Guigo R."/>
            <person name="Alvarado L."/>
            <person name="Berlin A."/>
            <person name="Bochicchio J."/>
            <person name="Borenstein D."/>
            <person name="Chapman S."/>
            <person name="Chen Z."/>
            <person name="Engels R."/>
            <person name="Freedman E."/>
            <person name="Gellesch M."/>
            <person name="Goldberg J."/>
            <person name="Griggs A."/>
            <person name="Gujja S."/>
            <person name="Heiman D."/>
            <person name="Hepburn T."/>
            <person name="Howarth C."/>
            <person name="Jen D."/>
            <person name="Larson L."/>
            <person name="Lewis B."/>
            <person name="Mehta T."/>
            <person name="Park D."/>
            <person name="Pearson M."/>
            <person name="Roberts A."/>
            <person name="Saif S."/>
            <person name="Shenoy N."/>
            <person name="Sisk P."/>
            <person name="Stolte C."/>
            <person name="Sykes S."/>
            <person name="Thomson T."/>
            <person name="Walk T."/>
            <person name="White J."/>
            <person name="Yandava C."/>
            <person name="Burger G."/>
            <person name="Gray M.W."/>
            <person name="Holland P.W.H."/>
            <person name="King N."/>
            <person name="Lang F.B.F."/>
            <person name="Roger A.J."/>
            <person name="Ruiz-Trillo I."/>
            <person name="Lander E."/>
            <person name="Nusbaum C."/>
        </authorList>
    </citation>
    <scope>NUCLEOTIDE SEQUENCE [LARGE SCALE GENOMIC DNA]</scope>
    <source>
        <strain evidence="5 6">DAOM BR117</strain>
    </source>
</reference>
<dbReference type="OrthoDB" id="2162994at2759"/>
<protein>
    <recommendedName>
        <fullName evidence="7">GATA-type domain-containing protein</fullName>
    </recommendedName>
</protein>
<keyword evidence="3" id="KW-0862">Zinc</keyword>